<dbReference type="AlphaFoldDB" id="A0A0V0QVK7"/>
<evidence type="ECO:0000256" key="4">
    <source>
        <dbReference type="ARBA" id="ARBA00022692"/>
    </source>
</evidence>
<dbReference type="GO" id="GO:0005789">
    <property type="term" value="C:endoplasmic reticulum membrane"/>
    <property type="evidence" value="ECO:0007669"/>
    <property type="project" value="TreeGrafter"/>
</dbReference>
<dbReference type="GO" id="GO:0006906">
    <property type="term" value="P:vesicle fusion"/>
    <property type="evidence" value="ECO:0007669"/>
    <property type="project" value="TreeGrafter"/>
</dbReference>
<evidence type="ECO:0000256" key="3">
    <source>
        <dbReference type="ARBA" id="ARBA00022448"/>
    </source>
</evidence>
<protein>
    <submittedName>
        <fullName evidence="12">t-SNARE</fullName>
    </submittedName>
</protein>
<keyword evidence="4 10" id="KW-0812">Transmembrane</keyword>
<dbReference type="GO" id="GO:0006886">
    <property type="term" value="P:intracellular protein transport"/>
    <property type="evidence" value="ECO:0007669"/>
    <property type="project" value="InterPro"/>
</dbReference>
<reference evidence="12 13" key="1">
    <citation type="journal article" date="2015" name="Sci. Rep.">
        <title>Genome of the facultative scuticociliatosis pathogen Pseudocohnilembus persalinus provides insight into its virulence through horizontal gene transfer.</title>
        <authorList>
            <person name="Xiong J."/>
            <person name="Wang G."/>
            <person name="Cheng J."/>
            <person name="Tian M."/>
            <person name="Pan X."/>
            <person name="Warren A."/>
            <person name="Jiang C."/>
            <person name="Yuan D."/>
            <person name="Miao W."/>
        </authorList>
    </citation>
    <scope>NUCLEOTIDE SEQUENCE [LARGE SCALE GENOMIC DNA]</scope>
    <source>
        <strain evidence="12">36N120E</strain>
    </source>
</reference>
<name>A0A0V0QVK7_PSEPJ</name>
<feature type="transmembrane region" description="Helical" evidence="10">
    <location>
        <begin position="216"/>
        <end position="237"/>
    </location>
</feature>
<dbReference type="InParanoid" id="A0A0V0QVK7"/>
<dbReference type="GO" id="GO:0031902">
    <property type="term" value="C:late endosome membrane"/>
    <property type="evidence" value="ECO:0007669"/>
    <property type="project" value="TreeGrafter"/>
</dbReference>
<dbReference type="InterPro" id="IPR038407">
    <property type="entry name" value="v-SNARE_N_sf"/>
</dbReference>
<dbReference type="PANTHER" id="PTHR21230:SF26">
    <property type="entry name" value="VESICLE TRANSPORT THROUGH INTERACTION WITH T-SNARES HOMOLOG 1A"/>
    <property type="match status" value="1"/>
</dbReference>
<comment type="similarity">
    <text evidence="2">Belongs to the VTI1 family.</text>
</comment>
<keyword evidence="5" id="KW-0653">Protein transport</keyword>
<sequence length="294" mass="33945">MNRISISTNNTDYTQIGNMTDVFESYEQEFQKYTNVSQKKLDSFQSYSNDKKEQIIQEIQYDLSQADFSLKSMKTEISTQPPSVRQSGTQKIKKYQQDLDQLKKKLMKQEEEILNQKNKEYLMGAKNIELSEMSEKDKNNLLQTGTILSDGTAKLRGALRTGHETLDMADNIQSNLYEQNLVLDRNIERNREMRGDLSHANNLITSMKRRIMRNKMTLYGVLAFLLLVVFLIIYFNYFSGSSDNNDNSSKSNNNNYDQQNLDVSTTQENINSKKFLGGSHAELGVNFIQGLKLW</sequence>
<feature type="coiled-coil region" evidence="9">
    <location>
        <begin position="85"/>
        <end position="119"/>
    </location>
</feature>
<evidence type="ECO:0000256" key="5">
    <source>
        <dbReference type="ARBA" id="ARBA00022927"/>
    </source>
</evidence>
<dbReference type="SUPFAM" id="SSF47661">
    <property type="entry name" value="t-snare proteins"/>
    <property type="match status" value="1"/>
</dbReference>
<accession>A0A0V0QVK7</accession>
<keyword evidence="3" id="KW-0813">Transport</keyword>
<evidence type="ECO:0000256" key="6">
    <source>
        <dbReference type="ARBA" id="ARBA00022989"/>
    </source>
</evidence>
<evidence type="ECO:0000256" key="1">
    <source>
        <dbReference type="ARBA" id="ARBA00004211"/>
    </source>
</evidence>
<evidence type="ECO:0000313" key="12">
    <source>
        <dbReference type="EMBL" id="KRX06380.1"/>
    </source>
</evidence>
<feature type="domain" description="Vesicle transport v-SNARE N-terminal" evidence="11">
    <location>
        <begin position="19"/>
        <end position="109"/>
    </location>
</feature>
<keyword evidence="7 9" id="KW-0175">Coiled coil</keyword>
<comment type="caution">
    <text evidence="12">The sequence shown here is derived from an EMBL/GenBank/DDBJ whole genome shotgun (WGS) entry which is preliminary data.</text>
</comment>
<dbReference type="GO" id="GO:0012507">
    <property type="term" value="C:ER to Golgi transport vesicle membrane"/>
    <property type="evidence" value="ECO:0007669"/>
    <property type="project" value="TreeGrafter"/>
</dbReference>
<dbReference type="Pfam" id="PF05008">
    <property type="entry name" value="V-SNARE"/>
    <property type="match status" value="1"/>
</dbReference>
<dbReference type="Gene3D" id="1.20.58.400">
    <property type="entry name" value="t-snare proteins"/>
    <property type="match status" value="1"/>
</dbReference>
<keyword evidence="6 10" id="KW-1133">Transmembrane helix</keyword>
<gene>
    <name evidence="12" type="ORF">PPERSA_04993</name>
</gene>
<organism evidence="12 13">
    <name type="scientific">Pseudocohnilembus persalinus</name>
    <name type="common">Ciliate</name>
    <dbReference type="NCBI Taxonomy" id="266149"/>
    <lineage>
        <taxon>Eukaryota</taxon>
        <taxon>Sar</taxon>
        <taxon>Alveolata</taxon>
        <taxon>Ciliophora</taxon>
        <taxon>Intramacronucleata</taxon>
        <taxon>Oligohymenophorea</taxon>
        <taxon>Scuticociliatia</taxon>
        <taxon>Philasterida</taxon>
        <taxon>Pseudocohnilembidae</taxon>
        <taxon>Pseudocohnilembus</taxon>
    </lineage>
</organism>
<dbReference type="GO" id="GO:0005794">
    <property type="term" value="C:Golgi apparatus"/>
    <property type="evidence" value="ECO:0007669"/>
    <property type="project" value="TreeGrafter"/>
</dbReference>
<evidence type="ECO:0000313" key="13">
    <source>
        <dbReference type="Proteomes" id="UP000054937"/>
    </source>
</evidence>
<dbReference type="Proteomes" id="UP000054937">
    <property type="component" value="Unassembled WGS sequence"/>
</dbReference>
<proteinExistence type="inferred from homology"/>
<evidence type="ECO:0000256" key="8">
    <source>
        <dbReference type="ARBA" id="ARBA00023136"/>
    </source>
</evidence>
<comment type="subcellular location">
    <subcellularLocation>
        <location evidence="1">Membrane</location>
        <topology evidence="1">Single-pass type IV membrane protein</topology>
    </subcellularLocation>
</comment>
<dbReference type="GO" id="GO:0000149">
    <property type="term" value="F:SNARE binding"/>
    <property type="evidence" value="ECO:0007669"/>
    <property type="project" value="TreeGrafter"/>
</dbReference>
<evidence type="ECO:0000256" key="7">
    <source>
        <dbReference type="ARBA" id="ARBA00023054"/>
    </source>
</evidence>
<evidence type="ECO:0000256" key="9">
    <source>
        <dbReference type="SAM" id="Coils"/>
    </source>
</evidence>
<dbReference type="EMBL" id="LDAU01000096">
    <property type="protein sequence ID" value="KRX06380.1"/>
    <property type="molecule type" value="Genomic_DNA"/>
</dbReference>
<keyword evidence="13" id="KW-1185">Reference proteome</keyword>
<dbReference type="GO" id="GO:0031201">
    <property type="term" value="C:SNARE complex"/>
    <property type="evidence" value="ECO:0007669"/>
    <property type="project" value="TreeGrafter"/>
</dbReference>
<dbReference type="OrthoDB" id="294681at2759"/>
<dbReference type="GO" id="GO:0005484">
    <property type="term" value="F:SNAP receptor activity"/>
    <property type="evidence" value="ECO:0007669"/>
    <property type="project" value="TreeGrafter"/>
</dbReference>
<keyword evidence="8 10" id="KW-0472">Membrane</keyword>
<evidence type="ECO:0000256" key="2">
    <source>
        <dbReference type="ARBA" id="ARBA00006108"/>
    </source>
</evidence>
<dbReference type="Gene3D" id="1.20.5.110">
    <property type="match status" value="1"/>
</dbReference>
<dbReference type="PANTHER" id="PTHR21230">
    <property type="entry name" value="VESICLE TRANSPORT V-SNARE PROTEIN VTI1-RELATED"/>
    <property type="match status" value="1"/>
</dbReference>
<evidence type="ECO:0000256" key="10">
    <source>
        <dbReference type="SAM" id="Phobius"/>
    </source>
</evidence>
<dbReference type="InterPro" id="IPR007705">
    <property type="entry name" value="Vesicle_trsprt_v-SNARE_N"/>
</dbReference>
<evidence type="ECO:0000259" key="11">
    <source>
        <dbReference type="Pfam" id="PF05008"/>
    </source>
</evidence>
<dbReference type="OMA" id="MEYEAND"/>
<dbReference type="InterPro" id="IPR010989">
    <property type="entry name" value="SNARE"/>
</dbReference>